<dbReference type="PANTHER" id="PTHR13929">
    <property type="entry name" value="1,4-DIHYDROXY-2-NAPHTHOATE OCTAPRENYLTRANSFERASE"/>
    <property type="match status" value="1"/>
</dbReference>
<keyword evidence="8" id="KW-1185">Reference proteome</keyword>
<evidence type="ECO:0000256" key="6">
    <source>
        <dbReference type="SAM" id="Phobius"/>
    </source>
</evidence>
<feature type="transmembrane region" description="Helical" evidence="6">
    <location>
        <begin position="126"/>
        <end position="144"/>
    </location>
</feature>
<protein>
    <submittedName>
        <fullName evidence="7">Prenyltransferase</fullName>
    </submittedName>
</protein>
<dbReference type="Pfam" id="PF01040">
    <property type="entry name" value="UbiA"/>
    <property type="match status" value="1"/>
</dbReference>
<dbReference type="CDD" id="cd13962">
    <property type="entry name" value="PT_UbiA_UBIAD1"/>
    <property type="match status" value="1"/>
</dbReference>
<reference evidence="8" key="1">
    <citation type="submission" date="2017-07" db="EMBL/GenBank/DDBJ databases">
        <title>Draft genome sequence of Effusibacillus lacus strain skLN1.</title>
        <authorList>
            <person name="Watanabe M."/>
            <person name="Kojima H."/>
            <person name="Fukui M."/>
        </authorList>
    </citation>
    <scope>NUCLEOTIDE SEQUENCE [LARGE SCALE GENOMIC DNA]</scope>
    <source>
        <strain evidence="8">skLN1</strain>
    </source>
</reference>
<feature type="transmembrane region" description="Helical" evidence="6">
    <location>
        <begin position="181"/>
        <end position="199"/>
    </location>
</feature>
<dbReference type="InterPro" id="IPR026046">
    <property type="entry name" value="UBIAD1"/>
</dbReference>
<keyword evidence="2 7" id="KW-0808">Transferase</keyword>
<feature type="transmembrane region" description="Helical" evidence="6">
    <location>
        <begin position="12"/>
        <end position="33"/>
    </location>
</feature>
<dbReference type="InterPro" id="IPR000537">
    <property type="entry name" value="UbiA_prenyltransferase"/>
</dbReference>
<evidence type="ECO:0000313" key="8">
    <source>
        <dbReference type="Proteomes" id="UP000217785"/>
    </source>
</evidence>
<feature type="transmembrane region" description="Helical" evidence="6">
    <location>
        <begin position="288"/>
        <end position="307"/>
    </location>
</feature>
<comment type="subcellular location">
    <subcellularLocation>
        <location evidence="1">Membrane</location>
        <topology evidence="1">Multi-pass membrane protein</topology>
    </subcellularLocation>
</comment>
<dbReference type="PANTHER" id="PTHR13929:SF0">
    <property type="entry name" value="UBIA PRENYLTRANSFERASE DOMAIN-CONTAINING PROTEIN 1"/>
    <property type="match status" value="1"/>
</dbReference>
<organism evidence="7 8">
    <name type="scientific">Effusibacillus lacus</name>
    <dbReference type="NCBI Taxonomy" id="1348429"/>
    <lineage>
        <taxon>Bacteria</taxon>
        <taxon>Bacillati</taxon>
        <taxon>Bacillota</taxon>
        <taxon>Bacilli</taxon>
        <taxon>Bacillales</taxon>
        <taxon>Alicyclobacillaceae</taxon>
        <taxon>Effusibacillus</taxon>
    </lineage>
</organism>
<dbReference type="OrthoDB" id="2380496at2"/>
<evidence type="ECO:0000256" key="2">
    <source>
        <dbReference type="ARBA" id="ARBA00022679"/>
    </source>
</evidence>
<keyword evidence="4 6" id="KW-1133">Transmembrane helix</keyword>
<proteinExistence type="predicted"/>
<name>A0A292YI25_9BACL</name>
<keyword evidence="5 6" id="KW-0472">Membrane</keyword>
<dbReference type="Proteomes" id="UP000217785">
    <property type="component" value="Unassembled WGS sequence"/>
</dbReference>
<evidence type="ECO:0000256" key="5">
    <source>
        <dbReference type="ARBA" id="ARBA00023136"/>
    </source>
</evidence>
<dbReference type="EMBL" id="BDUF01000007">
    <property type="protein sequence ID" value="GAX88716.1"/>
    <property type="molecule type" value="Genomic_DNA"/>
</dbReference>
<comment type="caution">
    <text evidence="7">The sequence shown here is derived from an EMBL/GenBank/DDBJ whole genome shotgun (WGS) entry which is preliminary data.</text>
</comment>
<feature type="transmembrane region" description="Helical" evidence="6">
    <location>
        <begin position="101"/>
        <end position="120"/>
    </location>
</feature>
<dbReference type="GO" id="GO:0042371">
    <property type="term" value="P:vitamin K biosynthetic process"/>
    <property type="evidence" value="ECO:0007669"/>
    <property type="project" value="TreeGrafter"/>
</dbReference>
<gene>
    <name evidence="7" type="ORF">EFBL_0330</name>
</gene>
<feature type="transmembrane region" description="Helical" evidence="6">
    <location>
        <begin position="235"/>
        <end position="252"/>
    </location>
</feature>
<dbReference type="GO" id="GO:0016020">
    <property type="term" value="C:membrane"/>
    <property type="evidence" value="ECO:0007669"/>
    <property type="project" value="UniProtKB-SubCell"/>
</dbReference>
<dbReference type="AlphaFoldDB" id="A0A292YI25"/>
<dbReference type="RefSeq" id="WP_096180413.1">
    <property type="nucleotide sequence ID" value="NZ_BDUF01000007.1"/>
</dbReference>
<evidence type="ECO:0000256" key="1">
    <source>
        <dbReference type="ARBA" id="ARBA00004141"/>
    </source>
</evidence>
<feature type="transmembrane region" description="Helical" evidence="6">
    <location>
        <begin position="156"/>
        <end position="175"/>
    </location>
</feature>
<dbReference type="GO" id="GO:0004659">
    <property type="term" value="F:prenyltransferase activity"/>
    <property type="evidence" value="ECO:0007669"/>
    <property type="project" value="InterPro"/>
</dbReference>
<evidence type="ECO:0000313" key="7">
    <source>
        <dbReference type="EMBL" id="GAX88716.1"/>
    </source>
</evidence>
<dbReference type="GO" id="GO:0009234">
    <property type="term" value="P:menaquinone biosynthetic process"/>
    <property type="evidence" value="ECO:0007669"/>
    <property type="project" value="TreeGrafter"/>
</dbReference>
<evidence type="ECO:0000256" key="3">
    <source>
        <dbReference type="ARBA" id="ARBA00022692"/>
    </source>
</evidence>
<feature type="transmembrane region" description="Helical" evidence="6">
    <location>
        <begin position="45"/>
        <end position="66"/>
    </location>
</feature>
<accession>A0A292YI25</accession>
<evidence type="ECO:0000256" key="4">
    <source>
        <dbReference type="ARBA" id="ARBA00022989"/>
    </source>
</evidence>
<sequence length="309" mass="33495">MFLQSIKGVVTLIRIVPVLSWSFCAIILSVGFAVHDLKGFGSLSWPVVGILLTGSLLLQGIVAHAFNDRTDWQSGTDRHSPGILSGGSKVIPKGLYSDRQLLLVGTLGLIAAAGLGFYLSRVTSNLVWIFIAIGMWSAIAYTTGPLKLAYYPLAGEWLAAFPAMAACSLGTYYVLTGSISISIVWASVIHSLLCTAWLMQHHLSDIDSDLQASPRKLTTPAYVAMRWGKKYTPHVAAAYFLLAAFVSIMATLGVHRIFIFSLVCSLLGALAAWNTNPRNIGNITFNQIKMIAVTIVHTLILFGFEVITY</sequence>
<feature type="transmembrane region" description="Helical" evidence="6">
    <location>
        <begin position="258"/>
        <end position="276"/>
    </location>
</feature>
<keyword evidence="3 6" id="KW-0812">Transmembrane</keyword>